<reference evidence="2" key="1">
    <citation type="submission" date="2023-10" db="EMBL/GenBank/DDBJ databases">
        <title>Genome assembly of Pristionchus species.</title>
        <authorList>
            <person name="Yoshida K."/>
            <person name="Sommer R.J."/>
        </authorList>
    </citation>
    <scope>NUCLEOTIDE SEQUENCE</scope>
    <source>
        <strain evidence="2">RS5133</strain>
    </source>
</reference>
<feature type="non-terminal residue" evidence="2">
    <location>
        <position position="77"/>
    </location>
</feature>
<dbReference type="GO" id="GO:0051959">
    <property type="term" value="F:dynein light intermediate chain binding"/>
    <property type="evidence" value="ECO:0007669"/>
    <property type="project" value="InterPro"/>
</dbReference>
<keyword evidence="3" id="KW-1185">Reference proteome</keyword>
<dbReference type="InterPro" id="IPR035706">
    <property type="entry name" value="AAA_9"/>
</dbReference>
<dbReference type="GO" id="GO:0030286">
    <property type="term" value="C:dynein complex"/>
    <property type="evidence" value="ECO:0007669"/>
    <property type="project" value="InterPro"/>
</dbReference>
<accession>A0AAV5WEC5</accession>
<dbReference type="Proteomes" id="UP001432322">
    <property type="component" value="Unassembled WGS sequence"/>
</dbReference>
<dbReference type="Gene3D" id="3.40.50.300">
    <property type="entry name" value="P-loop containing nucleotide triphosphate hydrolases"/>
    <property type="match status" value="1"/>
</dbReference>
<evidence type="ECO:0000259" key="1">
    <source>
        <dbReference type="Pfam" id="PF12781"/>
    </source>
</evidence>
<organism evidence="2 3">
    <name type="scientific">Pristionchus fissidentatus</name>
    <dbReference type="NCBI Taxonomy" id="1538716"/>
    <lineage>
        <taxon>Eukaryota</taxon>
        <taxon>Metazoa</taxon>
        <taxon>Ecdysozoa</taxon>
        <taxon>Nematoda</taxon>
        <taxon>Chromadorea</taxon>
        <taxon>Rhabditida</taxon>
        <taxon>Rhabditina</taxon>
        <taxon>Diplogasteromorpha</taxon>
        <taxon>Diplogasteroidea</taxon>
        <taxon>Neodiplogasteridae</taxon>
        <taxon>Pristionchus</taxon>
    </lineage>
</organism>
<dbReference type="PANTHER" id="PTHR45703">
    <property type="entry name" value="DYNEIN HEAVY CHAIN"/>
    <property type="match status" value="1"/>
</dbReference>
<name>A0AAV5WEC5_9BILA</name>
<evidence type="ECO:0000313" key="2">
    <source>
        <dbReference type="EMBL" id="GMT29048.1"/>
    </source>
</evidence>
<sequence>QSDLSIQIELGVRFGKTLIVEDVNEIEGWLVPLLKREIATQGPRKIVRIADKQVDMHDDFRLYLCSRNENIEIPPQR</sequence>
<gene>
    <name evidence="2" type="ORF">PFISCL1PPCAC_20345</name>
</gene>
<dbReference type="PANTHER" id="PTHR45703:SF22">
    <property type="entry name" value="DYNEIN CYTOPLASMIC 2 HEAVY CHAIN 1"/>
    <property type="match status" value="1"/>
</dbReference>
<dbReference type="GO" id="GO:0007018">
    <property type="term" value="P:microtubule-based movement"/>
    <property type="evidence" value="ECO:0007669"/>
    <property type="project" value="InterPro"/>
</dbReference>
<comment type="caution">
    <text evidence="2">The sequence shown here is derived from an EMBL/GenBank/DDBJ whole genome shotgun (WGS) entry which is preliminary data.</text>
</comment>
<feature type="domain" description="Dynein heavy chain ATP-binding dynein motor region" evidence="1">
    <location>
        <begin position="3"/>
        <end position="76"/>
    </location>
</feature>
<evidence type="ECO:0000313" key="3">
    <source>
        <dbReference type="Proteomes" id="UP001432322"/>
    </source>
</evidence>
<dbReference type="Pfam" id="PF12781">
    <property type="entry name" value="AAA_9"/>
    <property type="match status" value="1"/>
</dbReference>
<protein>
    <recommendedName>
        <fullName evidence="1">Dynein heavy chain ATP-binding dynein motor region domain-containing protein</fullName>
    </recommendedName>
</protein>
<feature type="non-terminal residue" evidence="2">
    <location>
        <position position="1"/>
    </location>
</feature>
<proteinExistence type="predicted"/>
<dbReference type="InterPro" id="IPR027417">
    <property type="entry name" value="P-loop_NTPase"/>
</dbReference>
<dbReference type="InterPro" id="IPR026983">
    <property type="entry name" value="DHC"/>
</dbReference>
<dbReference type="AlphaFoldDB" id="A0AAV5WEC5"/>
<dbReference type="GO" id="GO:0045505">
    <property type="term" value="F:dynein intermediate chain binding"/>
    <property type="evidence" value="ECO:0007669"/>
    <property type="project" value="InterPro"/>
</dbReference>
<dbReference type="EMBL" id="BTSY01000005">
    <property type="protein sequence ID" value="GMT29048.1"/>
    <property type="molecule type" value="Genomic_DNA"/>
</dbReference>